<evidence type="ECO:0000256" key="10">
    <source>
        <dbReference type="ARBA" id="ARBA00022884"/>
    </source>
</evidence>
<protein>
    <recommendedName>
        <fullName evidence="2">RNA helicase</fullName>
        <ecNumber evidence="2">3.6.4.13</ecNumber>
    </recommendedName>
</protein>
<feature type="coiled-coil region" evidence="13">
    <location>
        <begin position="445"/>
        <end position="472"/>
    </location>
</feature>
<dbReference type="Pfam" id="PF04851">
    <property type="entry name" value="ResIII"/>
    <property type="match status" value="1"/>
</dbReference>
<feature type="domain" description="RLR CTR" evidence="15">
    <location>
        <begin position="495"/>
        <end position="622"/>
    </location>
</feature>
<dbReference type="PROSITE" id="PS51789">
    <property type="entry name" value="RLR_CTR"/>
    <property type="match status" value="1"/>
</dbReference>
<dbReference type="Pfam" id="PF11648">
    <property type="entry name" value="RIG-I_C-RD"/>
    <property type="match status" value="1"/>
</dbReference>
<comment type="subcellular location">
    <subcellularLocation>
        <location evidence="1">Cytoplasm</location>
    </subcellularLocation>
</comment>
<feature type="binding site" evidence="12">
    <location>
        <position position="565"/>
    </location>
    <ligand>
        <name>Zn(2+)</name>
        <dbReference type="ChEBI" id="CHEBI:29105"/>
    </ligand>
</feature>
<evidence type="ECO:0000256" key="12">
    <source>
        <dbReference type="PROSITE-ProRule" id="PRU01125"/>
    </source>
</evidence>
<evidence type="ECO:0000256" key="5">
    <source>
        <dbReference type="ARBA" id="ARBA00022741"/>
    </source>
</evidence>
<dbReference type="InterPro" id="IPR021673">
    <property type="entry name" value="RLR_CTR"/>
</dbReference>
<evidence type="ECO:0000256" key="2">
    <source>
        <dbReference type="ARBA" id="ARBA00012552"/>
    </source>
</evidence>
<feature type="binding site" evidence="12">
    <location>
        <position position="512"/>
    </location>
    <ligand>
        <name>Zn(2+)</name>
        <dbReference type="ChEBI" id="CHEBI:29105"/>
    </ligand>
</feature>
<keyword evidence="7" id="KW-0347">Helicase</keyword>
<dbReference type="Pfam" id="PF18119">
    <property type="entry name" value="RIG-I_C"/>
    <property type="match status" value="1"/>
</dbReference>
<dbReference type="EC" id="3.6.4.13" evidence="2"/>
<name>A0A8D0RWA7_PIG</name>
<keyword evidence="11" id="KW-0051">Antiviral defense</keyword>
<dbReference type="PROSITE" id="PS51192">
    <property type="entry name" value="HELICASE_ATP_BIND_1"/>
    <property type="match status" value="1"/>
</dbReference>
<dbReference type="InterPro" id="IPR051363">
    <property type="entry name" value="RLR_Helicase"/>
</dbReference>
<keyword evidence="4 12" id="KW-0479">Metal-binding</keyword>
<feature type="binding site" evidence="12">
    <location>
        <position position="509"/>
    </location>
    <ligand>
        <name>Zn(2+)</name>
        <dbReference type="ChEBI" id="CHEBI:29105"/>
    </ligand>
</feature>
<dbReference type="GO" id="GO:0003677">
    <property type="term" value="F:DNA binding"/>
    <property type="evidence" value="ECO:0007669"/>
    <property type="project" value="InterPro"/>
</dbReference>
<keyword evidence="13" id="KW-0175">Coiled coil</keyword>
<feature type="binding site" evidence="12">
    <location>
        <position position="568"/>
    </location>
    <ligand>
        <name>Zn(2+)</name>
        <dbReference type="ChEBI" id="CHEBI:29105"/>
    </ligand>
</feature>
<dbReference type="GO" id="GO:0005524">
    <property type="term" value="F:ATP binding"/>
    <property type="evidence" value="ECO:0007669"/>
    <property type="project" value="UniProtKB-KW"/>
</dbReference>
<dbReference type="Gene3D" id="2.170.150.30">
    <property type="entry name" value="RIG-I-like receptor, C-terminal regulatory domain"/>
    <property type="match status" value="1"/>
</dbReference>
<dbReference type="InterPro" id="IPR006935">
    <property type="entry name" value="Helicase/UvrB_N"/>
</dbReference>
<dbReference type="InterPro" id="IPR027417">
    <property type="entry name" value="P-loop_NTPase"/>
</dbReference>
<evidence type="ECO:0000256" key="7">
    <source>
        <dbReference type="ARBA" id="ARBA00022806"/>
    </source>
</evidence>
<dbReference type="InterPro" id="IPR038557">
    <property type="entry name" value="RLR_C_sf"/>
</dbReference>
<proteinExistence type="predicted"/>
<evidence type="ECO:0000256" key="3">
    <source>
        <dbReference type="ARBA" id="ARBA00022490"/>
    </source>
</evidence>
<keyword evidence="3" id="KW-0963">Cytoplasm</keyword>
<dbReference type="SMART" id="SM00487">
    <property type="entry name" value="DEXDc"/>
    <property type="match status" value="1"/>
</dbReference>
<dbReference type="GO" id="GO:0003724">
    <property type="term" value="F:RNA helicase activity"/>
    <property type="evidence" value="ECO:0007669"/>
    <property type="project" value="UniProtKB-EC"/>
</dbReference>
<sequence>MELRPYQWEVIMPALEGRNIIIWLPTGAGKTRAAAYVAKRHLETVDGAKVVVLVNRVHLVTQHCEEFSRMLDRRWAITTLSGDMGPRAGFGHLARSHDLLICTAELLQKALTSEEEEEHVELNVFSLLVVDECHHTHKDTVYNIILSQYLKHKFQRTKPLPQVLGLTASPGTGRASTLDGAIDHILQLCANLDTWRIMSPQNSRSQLQEHSRQPCKQYDLCHQRAQDPFGAKLKKLMDKIHRHLEMPELRRDFGTQTYEQQVVELSQAAAEAGLQERRVYALHLRRYNDALLIHDTVRAVDALATLRDFYTRERATKTQILQAERWLLALFDDHKNELARLAADGPENPKLEVLKEILQKQFKGPQSPRGIIFTRTRQSAHSLLLWLQQQPSLQTVDIRAQLLIGAGNSSQSTPMTQMTQARGRARASQSVYSFVAAQGSRELRREQTNEALESLMEQAVAAVQAMDQAEYQAKIQELQRAALVKRAARAAQQKSRQQKFLAEQVQLLCINCMVAMGYGSDLRKVESAHHVNVNPNFKIYYNVSQEPVVIDRVFKDWRPGGVIRCRNCGESWGMQIIYKSVKLPVLKVRSVLLETPNGRIQVKKWSCVPFPVPDFDYTQYCTESLTDLSLD</sequence>
<dbReference type="GO" id="GO:0008270">
    <property type="term" value="F:zinc ion binding"/>
    <property type="evidence" value="ECO:0007669"/>
    <property type="project" value="UniProtKB-UniRule"/>
</dbReference>
<dbReference type="InterPro" id="IPR014001">
    <property type="entry name" value="Helicase_ATP-bd"/>
</dbReference>
<dbReference type="GO" id="GO:0051607">
    <property type="term" value="P:defense response to virus"/>
    <property type="evidence" value="ECO:0007669"/>
    <property type="project" value="UniProtKB-KW"/>
</dbReference>
<organism evidence="16 17">
    <name type="scientific">Sus scrofa</name>
    <name type="common">Pig</name>
    <dbReference type="NCBI Taxonomy" id="9823"/>
    <lineage>
        <taxon>Eukaryota</taxon>
        <taxon>Metazoa</taxon>
        <taxon>Chordata</taxon>
        <taxon>Craniata</taxon>
        <taxon>Vertebrata</taxon>
        <taxon>Euteleostomi</taxon>
        <taxon>Mammalia</taxon>
        <taxon>Eutheria</taxon>
        <taxon>Laurasiatheria</taxon>
        <taxon>Artiodactyla</taxon>
        <taxon>Suina</taxon>
        <taxon>Suidae</taxon>
        <taxon>Sus</taxon>
    </lineage>
</organism>
<dbReference type="GO" id="GO:0005737">
    <property type="term" value="C:cytoplasm"/>
    <property type="evidence" value="ECO:0007669"/>
    <property type="project" value="UniProtKB-SubCell"/>
</dbReference>
<feature type="domain" description="Helicase ATP-binding" evidence="14">
    <location>
        <begin position="11"/>
        <end position="188"/>
    </location>
</feature>
<reference evidence="16" key="1">
    <citation type="submission" date="2025-08" db="UniProtKB">
        <authorList>
            <consortium name="Ensembl"/>
        </authorList>
    </citation>
    <scope>IDENTIFICATION</scope>
</reference>
<dbReference type="GO" id="GO:0003723">
    <property type="term" value="F:RNA binding"/>
    <property type="evidence" value="ECO:0007669"/>
    <property type="project" value="UniProtKB-KW"/>
</dbReference>
<dbReference type="Gene3D" id="1.20.1320.30">
    <property type="match status" value="1"/>
</dbReference>
<dbReference type="PANTHER" id="PTHR14074">
    <property type="entry name" value="HELICASE WITH DEATH DOMAIN-RELATED"/>
    <property type="match status" value="1"/>
</dbReference>
<evidence type="ECO:0000256" key="13">
    <source>
        <dbReference type="SAM" id="Coils"/>
    </source>
</evidence>
<evidence type="ECO:0000256" key="1">
    <source>
        <dbReference type="ARBA" id="ARBA00004496"/>
    </source>
</evidence>
<dbReference type="GO" id="GO:0016787">
    <property type="term" value="F:hydrolase activity"/>
    <property type="evidence" value="ECO:0007669"/>
    <property type="project" value="UniProtKB-KW"/>
</dbReference>
<dbReference type="SUPFAM" id="SSF52540">
    <property type="entry name" value="P-loop containing nucleoside triphosphate hydrolases"/>
    <property type="match status" value="3"/>
</dbReference>
<evidence type="ECO:0000259" key="15">
    <source>
        <dbReference type="PROSITE" id="PS51789"/>
    </source>
</evidence>
<evidence type="ECO:0000256" key="8">
    <source>
        <dbReference type="ARBA" id="ARBA00022833"/>
    </source>
</evidence>
<dbReference type="InterPro" id="IPR041204">
    <property type="entry name" value="RIG-I-like_C"/>
</dbReference>
<dbReference type="Ensembl" id="ENSSSCT00025045201.1">
    <property type="protein sequence ID" value="ENSSSCP00025019266.1"/>
    <property type="gene ID" value="ENSSSCG00025033022.1"/>
</dbReference>
<dbReference type="Gene3D" id="3.40.50.300">
    <property type="entry name" value="P-loop containing nucleotide triphosphate hydrolases"/>
    <property type="match status" value="4"/>
</dbReference>
<dbReference type="AlphaFoldDB" id="A0A8D0RWA7"/>
<evidence type="ECO:0000256" key="6">
    <source>
        <dbReference type="ARBA" id="ARBA00022801"/>
    </source>
</evidence>
<dbReference type="CDD" id="cd12090">
    <property type="entry name" value="MDA5_ID"/>
    <property type="match status" value="1"/>
</dbReference>
<keyword evidence="10" id="KW-0694">RNA-binding</keyword>
<keyword evidence="6" id="KW-0378">Hydrolase</keyword>
<evidence type="ECO:0000313" key="17">
    <source>
        <dbReference type="Proteomes" id="UP000694727"/>
    </source>
</evidence>
<evidence type="ECO:0000259" key="14">
    <source>
        <dbReference type="PROSITE" id="PS51192"/>
    </source>
</evidence>
<dbReference type="PANTHER" id="PTHR14074:SF7">
    <property type="entry name" value="ATP-DEPENDENT RNA HELICASE DHX58"/>
    <property type="match status" value="1"/>
</dbReference>
<evidence type="ECO:0000256" key="11">
    <source>
        <dbReference type="ARBA" id="ARBA00023118"/>
    </source>
</evidence>
<dbReference type="Proteomes" id="UP000694727">
    <property type="component" value="Unplaced"/>
</dbReference>
<evidence type="ECO:0000256" key="9">
    <source>
        <dbReference type="ARBA" id="ARBA00022840"/>
    </source>
</evidence>
<evidence type="ECO:0000256" key="4">
    <source>
        <dbReference type="ARBA" id="ARBA00022723"/>
    </source>
</evidence>
<accession>A0A8D0RWA7</accession>
<keyword evidence="5" id="KW-0547">Nucleotide-binding</keyword>
<keyword evidence="8 12" id="KW-0862">Zinc</keyword>
<keyword evidence="9" id="KW-0067">ATP-binding</keyword>
<evidence type="ECO:0000313" key="16">
    <source>
        <dbReference type="Ensembl" id="ENSSSCP00025019266.1"/>
    </source>
</evidence>